<proteinExistence type="inferred from homology"/>
<evidence type="ECO:0000256" key="4">
    <source>
        <dbReference type="ARBA" id="ARBA00022692"/>
    </source>
</evidence>
<evidence type="ECO:0000256" key="7">
    <source>
        <dbReference type="ARBA" id="ARBA00023018"/>
    </source>
</evidence>
<dbReference type="CDD" id="cd19032">
    <property type="entry name" value="LGIC_ECD_nAChR_proto_beta-like"/>
    <property type="match status" value="1"/>
</dbReference>
<comment type="similarity">
    <text evidence="1">Belongs to the ligand-gated ion channel (TC 1.A.9) family. Acetylcholine receptor (TC 1.A.9.1) subfamily.</text>
</comment>
<keyword evidence="9 17" id="KW-0472">Membrane</keyword>
<evidence type="ECO:0000256" key="12">
    <source>
        <dbReference type="ARBA" id="ARBA00023180"/>
    </source>
</evidence>
<keyword evidence="2 17" id="KW-0813">Transport</keyword>
<evidence type="ECO:0008006" key="23">
    <source>
        <dbReference type="Google" id="ProtNLM"/>
    </source>
</evidence>
<feature type="chain" id="PRO_5022259946" description="Cation transporter family protein" evidence="17">
    <location>
        <begin position="19"/>
        <end position="582"/>
    </location>
</feature>
<feature type="transmembrane region" description="Helical" evidence="17">
    <location>
        <begin position="527"/>
        <end position="551"/>
    </location>
</feature>
<dbReference type="Gene3D" id="1.20.58.390">
    <property type="entry name" value="Neurotransmitter-gated ion-channel transmembrane domain"/>
    <property type="match status" value="2"/>
</dbReference>
<feature type="transmembrane region" description="Helical" evidence="17">
    <location>
        <begin position="332"/>
        <end position="355"/>
    </location>
</feature>
<keyword evidence="8 17" id="KW-0406">Ion transport</keyword>
<evidence type="ECO:0000313" key="21">
    <source>
        <dbReference type="EMBL" id="EYC26494.1"/>
    </source>
</evidence>
<evidence type="ECO:0000256" key="15">
    <source>
        <dbReference type="ARBA" id="ARBA00023303"/>
    </source>
</evidence>
<dbReference type="Gene3D" id="2.70.170.10">
    <property type="entry name" value="Neurotransmitter-gated ion-channel ligand-binding domain"/>
    <property type="match status" value="1"/>
</dbReference>
<dbReference type="GO" id="GO:0040012">
    <property type="term" value="P:regulation of locomotion"/>
    <property type="evidence" value="ECO:0007669"/>
    <property type="project" value="UniProtKB-ARBA"/>
</dbReference>
<keyword evidence="13" id="KW-0628">Postsynaptic cell membrane</keyword>
<dbReference type="InterPro" id="IPR036734">
    <property type="entry name" value="Neur_chan_lig-bd_sf"/>
</dbReference>
<dbReference type="InterPro" id="IPR006202">
    <property type="entry name" value="Neur_chan_lig-bd"/>
</dbReference>
<dbReference type="GO" id="GO:0051239">
    <property type="term" value="P:regulation of multicellular organismal process"/>
    <property type="evidence" value="ECO:0007669"/>
    <property type="project" value="UniProtKB-ARBA"/>
</dbReference>
<evidence type="ECO:0000256" key="5">
    <source>
        <dbReference type="ARBA" id="ARBA00022729"/>
    </source>
</evidence>
<dbReference type="STRING" id="53326.A0A016VFT9"/>
<dbReference type="AlphaFoldDB" id="A0A016VFT9"/>
<organism evidence="21 22">
    <name type="scientific">Ancylostoma ceylanicum</name>
    <dbReference type="NCBI Taxonomy" id="53326"/>
    <lineage>
        <taxon>Eukaryota</taxon>
        <taxon>Metazoa</taxon>
        <taxon>Ecdysozoa</taxon>
        <taxon>Nematoda</taxon>
        <taxon>Chromadorea</taxon>
        <taxon>Rhabditida</taxon>
        <taxon>Rhabditina</taxon>
        <taxon>Rhabditomorpha</taxon>
        <taxon>Strongyloidea</taxon>
        <taxon>Ancylostomatidae</taxon>
        <taxon>Ancylostomatinae</taxon>
        <taxon>Ancylostoma</taxon>
    </lineage>
</organism>
<evidence type="ECO:0000259" key="19">
    <source>
        <dbReference type="Pfam" id="PF02931"/>
    </source>
</evidence>
<dbReference type="GO" id="GO:0045211">
    <property type="term" value="C:postsynaptic membrane"/>
    <property type="evidence" value="ECO:0007669"/>
    <property type="project" value="UniProtKB-SubCell"/>
</dbReference>
<dbReference type="InterPro" id="IPR002394">
    <property type="entry name" value="Nicotinic_acetylcholine_rcpt"/>
</dbReference>
<evidence type="ECO:0000256" key="1">
    <source>
        <dbReference type="ARBA" id="ARBA00009237"/>
    </source>
</evidence>
<gene>
    <name evidence="21" type="primary">Acey_s0010.g1186</name>
    <name evidence="21" type="synonym">Acey-acr-2</name>
    <name evidence="21" type="ORF">Y032_0010g1186</name>
</gene>
<keyword evidence="6 17" id="KW-1133">Transmembrane helix</keyword>
<dbReference type="PRINTS" id="PR00254">
    <property type="entry name" value="NICOTINICR"/>
</dbReference>
<evidence type="ECO:0000313" key="22">
    <source>
        <dbReference type="Proteomes" id="UP000024635"/>
    </source>
</evidence>
<dbReference type="NCBIfam" id="TIGR00860">
    <property type="entry name" value="LIC"/>
    <property type="match status" value="1"/>
</dbReference>
<dbReference type="FunFam" id="2.70.170.10:FF:000023">
    <property type="entry name" value="Acetylcholine receptor subunit beta-like 1"/>
    <property type="match status" value="1"/>
</dbReference>
<evidence type="ECO:0000256" key="6">
    <source>
        <dbReference type="ARBA" id="ARBA00022989"/>
    </source>
</evidence>
<dbReference type="Pfam" id="PF02931">
    <property type="entry name" value="Neur_chan_LBD"/>
    <property type="match status" value="1"/>
</dbReference>
<evidence type="ECO:0000259" key="20">
    <source>
        <dbReference type="Pfam" id="PF02932"/>
    </source>
</evidence>
<sequence>MLHLTILPLLFCFRLAYCDSNPSNSSEAARSRRTAIQEDPGEDGDESVRKAGSTDFGIDEDEERLVIDLFRDYNSLIRPVQNVSSPPVTVDFGVAMILLINVDEKNQILQTNVWLTMKWNDFQLRWNPMDYGNISNLHVPSDRVWLPDIVLFNNADGNYEVSFRSNAFVDSTGDVIWVPPAMFKSSCRIDVEWFPFDEQSCTLVFGSWTYNSDEVVLNWYNNIQAVQLTDYSYSGIWDVIDVPGYLINKKETKESKIVFHVVIRRKTLFYTVILIIPTVLMAFLSMMAFYLPADSAEKISLTINLLLALVVFLLLVSKILPPTSNIPLMGKYLLMAFVLNITTVVVTVVIVNVYFRSAISHEMPNYVRRIFLEFLPRVLMMKRPERIPIFNGYFVEEYCASEIFDASLVMPSMTATMVPFLHVARTSKRRRDSLDTQNHHQNCSKWRRTLSKKLSFKRKRTDEQNVQEECCLDDINENTETDAARISREMKTTVEAIAYIAEHMKAEMSDKKIRDDWKYVAMVIDRLLLLLFFGVTLGGTLGIICSAPHVFDFVDQEKIIKQLNAKYMNVTEDELLTVPATF</sequence>
<dbReference type="InterPro" id="IPR018000">
    <property type="entry name" value="Neurotransmitter_ion_chnl_CS"/>
</dbReference>
<keyword evidence="4 17" id="KW-0812">Transmembrane</keyword>
<dbReference type="OrthoDB" id="5975154at2759"/>
<keyword evidence="15 17" id="KW-0407">Ion channel</keyword>
<evidence type="ECO:0000256" key="2">
    <source>
        <dbReference type="ARBA" id="ARBA00022448"/>
    </source>
</evidence>
<dbReference type="FunFam" id="1.20.58.390:FF:000086">
    <property type="entry name" value="Acetylcholine receptor subunit beta-type acr-2"/>
    <property type="match status" value="1"/>
</dbReference>
<dbReference type="GO" id="GO:0004888">
    <property type="term" value="F:transmembrane signaling receptor activity"/>
    <property type="evidence" value="ECO:0007669"/>
    <property type="project" value="InterPro"/>
</dbReference>
<keyword evidence="5 17" id="KW-0732">Signal</keyword>
<evidence type="ECO:0000256" key="17">
    <source>
        <dbReference type="RuleBase" id="RU000687"/>
    </source>
</evidence>
<evidence type="ECO:0000256" key="8">
    <source>
        <dbReference type="ARBA" id="ARBA00023065"/>
    </source>
</evidence>
<evidence type="ECO:0000256" key="10">
    <source>
        <dbReference type="ARBA" id="ARBA00023157"/>
    </source>
</evidence>
<accession>A0A016VFT9</accession>
<name>A0A016VFT9_9BILA</name>
<dbReference type="InterPro" id="IPR006201">
    <property type="entry name" value="Neur_channel"/>
</dbReference>
<feature type="transmembrane region" description="Helical" evidence="17">
    <location>
        <begin position="268"/>
        <end position="291"/>
    </location>
</feature>
<comment type="caution">
    <text evidence="21">The sequence shown here is derived from an EMBL/GenBank/DDBJ whole genome shotgun (WGS) entry which is preliminary data.</text>
</comment>
<feature type="domain" description="Neurotransmitter-gated ion-channel transmembrane" evidence="20">
    <location>
        <begin position="274"/>
        <end position="543"/>
    </location>
</feature>
<dbReference type="GO" id="GO:0043005">
    <property type="term" value="C:neuron projection"/>
    <property type="evidence" value="ECO:0007669"/>
    <property type="project" value="UniProtKB-ARBA"/>
</dbReference>
<dbReference type="Pfam" id="PF02932">
    <property type="entry name" value="Neur_chan_memb"/>
    <property type="match status" value="1"/>
</dbReference>
<keyword evidence="22" id="KW-1185">Reference proteome</keyword>
<dbReference type="EMBL" id="JARK01001346">
    <property type="protein sequence ID" value="EYC26494.1"/>
    <property type="molecule type" value="Genomic_DNA"/>
</dbReference>
<evidence type="ECO:0000256" key="18">
    <source>
        <dbReference type="SAM" id="MobiDB-lite"/>
    </source>
</evidence>
<dbReference type="PROSITE" id="PS00236">
    <property type="entry name" value="NEUROTR_ION_CHANNEL"/>
    <property type="match status" value="1"/>
</dbReference>
<dbReference type="GO" id="GO:0022848">
    <property type="term" value="F:acetylcholine-gated monoatomic cation-selective channel activity"/>
    <property type="evidence" value="ECO:0007669"/>
    <property type="project" value="InterPro"/>
</dbReference>
<reference evidence="22" key="1">
    <citation type="journal article" date="2015" name="Nat. Genet.">
        <title>The genome and transcriptome of the zoonotic hookworm Ancylostoma ceylanicum identify infection-specific gene families.</title>
        <authorList>
            <person name="Schwarz E.M."/>
            <person name="Hu Y."/>
            <person name="Antoshechkin I."/>
            <person name="Miller M.M."/>
            <person name="Sternberg P.W."/>
            <person name="Aroian R.V."/>
        </authorList>
    </citation>
    <scope>NUCLEOTIDE SEQUENCE</scope>
    <source>
        <strain evidence="22">HY135</strain>
    </source>
</reference>
<keyword evidence="3" id="KW-1003">Cell membrane</keyword>
<evidence type="ECO:0000256" key="16">
    <source>
        <dbReference type="ARBA" id="ARBA00034104"/>
    </source>
</evidence>
<dbReference type="FunFam" id="1.20.58.390:FF:000035">
    <property type="entry name" value="Acetylcholine receptor subunit beta-like 1"/>
    <property type="match status" value="1"/>
</dbReference>
<dbReference type="Proteomes" id="UP000024635">
    <property type="component" value="Unassembled WGS sequence"/>
</dbReference>
<feature type="signal peptide" evidence="17">
    <location>
        <begin position="1"/>
        <end position="18"/>
    </location>
</feature>
<dbReference type="SUPFAM" id="SSF63712">
    <property type="entry name" value="Nicotinic receptor ligand binding domain-like"/>
    <property type="match status" value="1"/>
</dbReference>
<protein>
    <recommendedName>
        <fullName evidence="23">Cation transporter family protein</fullName>
    </recommendedName>
</protein>
<evidence type="ECO:0000256" key="13">
    <source>
        <dbReference type="ARBA" id="ARBA00023257"/>
    </source>
</evidence>
<comment type="subcellular location">
    <subcellularLocation>
        <location evidence="16">Postsynaptic cell membrane</location>
        <topology evidence="16">Multi-pass membrane protein</topology>
    </subcellularLocation>
</comment>
<keyword evidence="7" id="KW-0770">Synapse</keyword>
<feature type="transmembrane region" description="Helical" evidence="17">
    <location>
        <begin position="303"/>
        <end position="320"/>
    </location>
</feature>
<keyword evidence="10" id="KW-1015">Disulfide bond</keyword>
<dbReference type="InterPro" id="IPR038050">
    <property type="entry name" value="Neuro_actylchol_rec"/>
</dbReference>
<evidence type="ECO:0000256" key="14">
    <source>
        <dbReference type="ARBA" id="ARBA00023286"/>
    </source>
</evidence>
<evidence type="ECO:0000256" key="3">
    <source>
        <dbReference type="ARBA" id="ARBA00022475"/>
    </source>
</evidence>
<dbReference type="PANTHER" id="PTHR18945">
    <property type="entry name" value="NEUROTRANSMITTER GATED ION CHANNEL"/>
    <property type="match status" value="1"/>
</dbReference>
<keyword evidence="11" id="KW-0675">Receptor</keyword>
<keyword evidence="12" id="KW-0325">Glycoprotein</keyword>
<evidence type="ECO:0000256" key="11">
    <source>
        <dbReference type="ARBA" id="ARBA00023170"/>
    </source>
</evidence>
<dbReference type="SUPFAM" id="SSF90112">
    <property type="entry name" value="Neurotransmitter-gated ion-channel transmembrane pore"/>
    <property type="match status" value="1"/>
</dbReference>
<dbReference type="PRINTS" id="PR00252">
    <property type="entry name" value="NRIONCHANNEL"/>
</dbReference>
<keyword evidence="14" id="KW-1071">Ligand-gated ion channel</keyword>
<dbReference type="InterPro" id="IPR036719">
    <property type="entry name" value="Neuro-gated_channel_TM_sf"/>
</dbReference>
<evidence type="ECO:0000256" key="9">
    <source>
        <dbReference type="ARBA" id="ARBA00023136"/>
    </source>
</evidence>
<dbReference type="InterPro" id="IPR006029">
    <property type="entry name" value="Neurotrans-gated_channel_TM"/>
</dbReference>
<feature type="domain" description="Neurotransmitter-gated ion-channel ligand-binding" evidence="19">
    <location>
        <begin position="62"/>
        <end position="267"/>
    </location>
</feature>
<feature type="region of interest" description="Disordered" evidence="18">
    <location>
        <begin position="21"/>
        <end position="54"/>
    </location>
</feature>